<protein>
    <recommendedName>
        <fullName evidence="7">WW domain-containing protein</fullName>
    </recommendedName>
</protein>
<proteinExistence type="predicted"/>
<dbReference type="PANTHER" id="PTHR35391">
    <property type="entry name" value="C2H2-TYPE DOMAIN-CONTAINING PROTEIN-RELATED"/>
    <property type="match status" value="1"/>
</dbReference>
<dbReference type="EMBL" id="KZ679261">
    <property type="protein sequence ID" value="PTB41614.1"/>
    <property type="molecule type" value="Genomic_DNA"/>
</dbReference>
<feature type="region of interest" description="Disordered" evidence="2">
    <location>
        <begin position="831"/>
        <end position="865"/>
    </location>
</feature>
<accession>A0A2T3Z9Y0</accession>
<dbReference type="SMART" id="SM00456">
    <property type="entry name" value="WW"/>
    <property type="match status" value="3"/>
</dbReference>
<feature type="domain" description="WW" evidence="3">
    <location>
        <begin position="681"/>
        <end position="715"/>
    </location>
</feature>
<feature type="region of interest" description="Disordered" evidence="2">
    <location>
        <begin position="439"/>
        <end position="477"/>
    </location>
</feature>
<dbReference type="PROSITE" id="PS50102">
    <property type="entry name" value="RRM"/>
    <property type="match status" value="1"/>
</dbReference>
<dbReference type="Gene3D" id="3.30.70.330">
    <property type="match status" value="1"/>
</dbReference>
<evidence type="ECO:0000313" key="5">
    <source>
        <dbReference type="EMBL" id="PTB41614.1"/>
    </source>
</evidence>
<dbReference type="CDD" id="cd00201">
    <property type="entry name" value="WW"/>
    <property type="match status" value="1"/>
</dbReference>
<dbReference type="PANTHER" id="PTHR35391:SF7">
    <property type="entry name" value="C2H2-TYPE DOMAIN-CONTAINING PROTEIN"/>
    <property type="match status" value="1"/>
</dbReference>
<sequence>MAQPLQSGDGYDNLIKNIQQWQSQQQNIQSTEYADKTLEHTEISHLSADLLSLFKEAILSLREQATIPKDAHISLERSCSALILWSDGYGIAQGHLNDIFQRSSKLRHTLLKNLSRLGRVLTERLIPLADISSEKLQQLCSSVESSIEKASSIINEDLCQQSDDSSSDAGSTFSDDNIYEVAEDLRTDTRVLSSLDPLIKYPIFDLQGGNTVKDNIHSTWSPEKFYVNKIINQFPLIDRSLASRLGNTNYERYLRCQANRDAIQNEEGATSTLQEAPEFTDTIITGSKFHDSGVGTSIVPTIIHPETILSHSRKDQPVRIPQLPKGAKDGMPFSCIACNRTVVITNNSDWKHHIYLDFQPYTCLDVSCSYSGTAFESREKWISHLALDHEMEPKWDSIECPLCKHVTGSGKLAVTRHFSKHLEEISLSALPIVANSNATSENGSEVYDSDDGGNSHKTLHPNEKDKGKSTAIADNAPINENSPCTTLYVYNLPIDVSMEELKAIFSKQQGYKKIVFRATQTIPLYFIEFDDSSSAMKALLGLHGKAQSFHKTVKGVIRLSFASNFRGQLSELGIGGGQADSWPMSPYSGERPLPPGWNIFYQEKPHVIYYYNSETNVTHWREPLFNPLYNPPPDKPPIPQGWMPLFDHGCQRWYYLDQESGRSQWEAPLTNPVYIHPPNMPPIPPGWIPLFDHRYHRWYYAYKETGKTQWEAPGVSFRETAEQAAQEAKQQDALEAEGRAAAMPKKEKEETAVSVAMKEKGDELPREEHATLQASAVKTERERSAHEEELAAREEARVAREEARVIREEVRALQEEARALREGIRAAQEVKQNIRDEDQTTQEAKEQAAREAEKQVTALDPKETN</sequence>
<dbReference type="Pfam" id="PF00076">
    <property type="entry name" value="RRM_1"/>
    <property type="match status" value="1"/>
</dbReference>
<dbReference type="InterPro" id="IPR000504">
    <property type="entry name" value="RRM_dom"/>
</dbReference>
<gene>
    <name evidence="5" type="ORF">M441DRAFT_68632</name>
</gene>
<dbReference type="Gene3D" id="2.20.70.10">
    <property type="match status" value="3"/>
</dbReference>
<dbReference type="GO" id="GO:0003723">
    <property type="term" value="F:RNA binding"/>
    <property type="evidence" value="ECO:0007669"/>
    <property type="project" value="UniProtKB-UniRule"/>
</dbReference>
<dbReference type="InterPro" id="IPR012677">
    <property type="entry name" value="Nucleotide-bd_a/b_plait_sf"/>
</dbReference>
<dbReference type="SUPFAM" id="SSF51045">
    <property type="entry name" value="WW domain"/>
    <property type="match status" value="3"/>
</dbReference>
<keyword evidence="6" id="KW-1185">Reference proteome</keyword>
<dbReference type="Pfam" id="PF00397">
    <property type="entry name" value="WW"/>
    <property type="match status" value="1"/>
</dbReference>
<dbReference type="PROSITE" id="PS50020">
    <property type="entry name" value="WW_DOMAIN_2"/>
    <property type="match status" value="3"/>
</dbReference>
<evidence type="ECO:0000313" key="6">
    <source>
        <dbReference type="Proteomes" id="UP000240493"/>
    </source>
</evidence>
<dbReference type="SUPFAM" id="SSF54928">
    <property type="entry name" value="RNA-binding domain, RBD"/>
    <property type="match status" value="1"/>
</dbReference>
<feature type="compositionally biased region" description="Basic and acidic residues" evidence="2">
    <location>
        <begin position="832"/>
        <end position="865"/>
    </location>
</feature>
<organism evidence="5 6">
    <name type="scientific">Trichoderma asperellum (strain ATCC 204424 / CBS 433.97 / NBRC 101777)</name>
    <dbReference type="NCBI Taxonomy" id="1042311"/>
    <lineage>
        <taxon>Eukaryota</taxon>
        <taxon>Fungi</taxon>
        <taxon>Dikarya</taxon>
        <taxon>Ascomycota</taxon>
        <taxon>Pezizomycotina</taxon>
        <taxon>Sordariomycetes</taxon>
        <taxon>Hypocreomycetidae</taxon>
        <taxon>Hypocreales</taxon>
        <taxon>Hypocreaceae</taxon>
        <taxon>Trichoderma</taxon>
    </lineage>
</organism>
<feature type="domain" description="RRM" evidence="4">
    <location>
        <begin position="485"/>
        <end position="564"/>
    </location>
</feature>
<evidence type="ECO:0008006" key="7">
    <source>
        <dbReference type="Google" id="ProtNLM"/>
    </source>
</evidence>
<dbReference type="STRING" id="1042311.A0A2T3Z9Y0"/>
<feature type="region of interest" description="Disordered" evidence="2">
    <location>
        <begin position="726"/>
        <end position="795"/>
    </location>
</feature>
<dbReference type="InterPro" id="IPR001202">
    <property type="entry name" value="WW_dom"/>
</dbReference>
<feature type="domain" description="WW" evidence="3">
    <location>
        <begin position="591"/>
        <end position="625"/>
    </location>
</feature>
<dbReference type="AlphaFoldDB" id="A0A2T3Z9Y0"/>
<evidence type="ECO:0000259" key="4">
    <source>
        <dbReference type="PROSITE" id="PS50102"/>
    </source>
</evidence>
<name>A0A2T3Z9Y0_TRIA4</name>
<dbReference type="SMART" id="SM00360">
    <property type="entry name" value="RRM"/>
    <property type="match status" value="1"/>
</dbReference>
<feature type="compositionally biased region" description="Basic and acidic residues" evidence="2">
    <location>
        <begin position="729"/>
        <end position="770"/>
    </location>
</feature>
<dbReference type="Proteomes" id="UP000240493">
    <property type="component" value="Unassembled WGS sequence"/>
</dbReference>
<keyword evidence="1" id="KW-0694">RNA-binding</keyword>
<evidence type="ECO:0000256" key="1">
    <source>
        <dbReference type="PROSITE-ProRule" id="PRU00176"/>
    </source>
</evidence>
<reference evidence="5 6" key="1">
    <citation type="submission" date="2016-07" db="EMBL/GenBank/DDBJ databases">
        <title>Multiple horizontal gene transfer events from other fungi enriched the ability of initially mycotrophic Trichoderma (Ascomycota) to feed on dead plant biomass.</title>
        <authorList>
            <consortium name="DOE Joint Genome Institute"/>
            <person name="Aerts A."/>
            <person name="Atanasova L."/>
            <person name="Chenthamara K."/>
            <person name="Zhang J."/>
            <person name="Grujic M."/>
            <person name="Henrissat B."/>
            <person name="Kuo A."/>
            <person name="Salamov A."/>
            <person name="Lipzen A."/>
            <person name="Labutti K."/>
            <person name="Barry K."/>
            <person name="Miao Y."/>
            <person name="Rahimi M.J."/>
            <person name="Shen Q."/>
            <person name="Grigoriev I.V."/>
            <person name="Kubicek C.P."/>
            <person name="Druzhinina I.S."/>
        </authorList>
    </citation>
    <scope>NUCLEOTIDE SEQUENCE [LARGE SCALE GENOMIC DNA]</scope>
    <source>
        <strain evidence="5 6">CBS 433.97</strain>
    </source>
</reference>
<evidence type="ECO:0000259" key="3">
    <source>
        <dbReference type="PROSITE" id="PS50020"/>
    </source>
</evidence>
<dbReference type="InterPro" id="IPR036020">
    <property type="entry name" value="WW_dom_sf"/>
</dbReference>
<feature type="compositionally biased region" description="Basic and acidic residues" evidence="2">
    <location>
        <begin position="778"/>
        <end position="795"/>
    </location>
</feature>
<dbReference type="OrthoDB" id="20872at2759"/>
<evidence type="ECO:0000256" key="2">
    <source>
        <dbReference type="SAM" id="MobiDB-lite"/>
    </source>
</evidence>
<feature type="domain" description="WW" evidence="3">
    <location>
        <begin position="636"/>
        <end position="670"/>
    </location>
</feature>
<dbReference type="InterPro" id="IPR035979">
    <property type="entry name" value="RBD_domain_sf"/>
</dbReference>